<evidence type="ECO:0000256" key="2">
    <source>
        <dbReference type="ARBA" id="ARBA00023015"/>
    </source>
</evidence>
<evidence type="ECO:0000256" key="3">
    <source>
        <dbReference type="ARBA" id="ARBA00023159"/>
    </source>
</evidence>
<keyword evidence="4" id="KW-0804">Transcription</keyword>
<dbReference type="InterPro" id="IPR002178">
    <property type="entry name" value="PTS_EIIA_type-2_dom"/>
</dbReference>
<feature type="domain" description="PRD" evidence="6">
    <location>
        <begin position="172"/>
        <end position="276"/>
    </location>
</feature>
<dbReference type="InterPro" id="IPR013199">
    <property type="entry name" value="HTH_Mga_DNA-bd_dom"/>
</dbReference>
<dbReference type="CDD" id="cd00211">
    <property type="entry name" value="PTS_IIA_fru"/>
    <property type="match status" value="1"/>
</dbReference>
<dbReference type="PANTHER" id="PTHR30185:SF12">
    <property type="entry name" value="TRANSCRIPTIONAL REGULATOR MANR"/>
    <property type="match status" value="1"/>
</dbReference>
<keyword evidence="8" id="KW-1185">Reference proteome</keyword>
<evidence type="ECO:0000313" key="8">
    <source>
        <dbReference type="Proteomes" id="UP001202402"/>
    </source>
</evidence>
<dbReference type="Pfam" id="PF00359">
    <property type="entry name" value="PTS_EIIA_2"/>
    <property type="match status" value="1"/>
</dbReference>
<dbReference type="InterPro" id="IPR011608">
    <property type="entry name" value="PRD"/>
</dbReference>
<keyword evidence="7" id="KW-0813">Transport</keyword>
<feature type="domain" description="PTS EIIA type-2" evidence="5">
    <location>
        <begin position="493"/>
        <end position="633"/>
    </location>
</feature>
<gene>
    <name evidence="7" type="ORF">LQE99_10455</name>
</gene>
<keyword evidence="7" id="KW-0762">Sugar transport</keyword>
<accession>A0ABS9R7E9</accession>
<dbReference type="PROSITE" id="PS51094">
    <property type="entry name" value="PTS_EIIA_TYPE_2"/>
    <property type="match status" value="1"/>
</dbReference>
<reference evidence="7 8" key="1">
    <citation type="submission" date="2022-02" db="EMBL/GenBank/DDBJ databases">
        <title>Genome of Erysipelotrichaceae sp. nov. NSJ-176 isolated from human feces.</title>
        <authorList>
            <person name="Abdugheni R."/>
        </authorList>
    </citation>
    <scope>NUCLEOTIDE SEQUENCE [LARGE SCALE GENOMIC DNA]</scope>
    <source>
        <strain evidence="7 8">NSJ-176</strain>
    </source>
</reference>
<dbReference type="SUPFAM" id="SSF55804">
    <property type="entry name" value="Phoshotransferase/anion transport protein"/>
    <property type="match status" value="1"/>
</dbReference>
<dbReference type="InterPro" id="IPR036634">
    <property type="entry name" value="PRD_sf"/>
</dbReference>
<evidence type="ECO:0000313" key="7">
    <source>
        <dbReference type="EMBL" id="MCH4285549.1"/>
    </source>
</evidence>
<keyword evidence="1" id="KW-0677">Repeat</keyword>
<dbReference type="InterPro" id="IPR016152">
    <property type="entry name" value="PTrfase/Anion_transptr"/>
</dbReference>
<dbReference type="InterPro" id="IPR050661">
    <property type="entry name" value="BglG_antiterminators"/>
</dbReference>
<evidence type="ECO:0000256" key="1">
    <source>
        <dbReference type="ARBA" id="ARBA00022737"/>
    </source>
</evidence>
<dbReference type="SUPFAM" id="SSF63520">
    <property type="entry name" value="PTS-regulatory domain, PRD"/>
    <property type="match status" value="2"/>
</dbReference>
<dbReference type="InterPro" id="IPR036388">
    <property type="entry name" value="WH-like_DNA-bd_sf"/>
</dbReference>
<dbReference type="Gene3D" id="1.10.10.10">
    <property type="entry name" value="Winged helix-like DNA-binding domain superfamily/Winged helix DNA-binding domain"/>
    <property type="match status" value="2"/>
</dbReference>
<dbReference type="Pfam" id="PF05043">
    <property type="entry name" value="Mga"/>
    <property type="match status" value="1"/>
</dbReference>
<dbReference type="InterPro" id="IPR007737">
    <property type="entry name" value="Mga_HTH"/>
</dbReference>
<dbReference type="Proteomes" id="UP001202402">
    <property type="component" value="Unassembled WGS sequence"/>
</dbReference>
<evidence type="ECO:0000259" key="6">
    <source>
        <dbReference type="PROSITE" id="PS51372"/>
    </source>
</evidence>
<dbReference type="PROSITE" id="PS51372">
    <property type="entry name" value="PRD_2"/>
    <property type="match status" value="2"/>
</dbReference>
<feature type="domain" description="PRD" evidence="6">
    <location>
        <begin position="284"/>
        <end position="390"/>
    </location>
</feature>
<keyword evidence="2" id="KW-0805">Transcription regulation</keyword>
<name>A0ABS9R7E9_9FIRM</name>
<proteinExistence type="predicted"/>
<evidence type="ECO:0000259" key="5">
    <source>
        <dbReference type="PROSITE" id="PS51094"/>
    </source>
</evidence>
<dbReference type="PANTHER" id="PTHR30185">
    <property type="entry name" value="CRYPTIC BETA-GLUCOSIDE BGL OPERON ANTITERMINATOR"/>
    <property type="match status" value="1"/>
</dbReference>
<sequence length="638" mass="74442">MMKKKQEELIEYLYKHNRTTSEELSKSLSISIRTVKSYISDLNFQFPELINSNNRGYEIDKHKASVLLHYKDNIPQDYDGRCIYIIKKLLLEKQIEIDLFDICDELFISDSTLKNDIYKMNTSFANFNITFSCQDNKIKIYGSEKNKRKLITHVMSEEASGNFLDLTFLQESFPDYDIEKACNVIKDIFQKHHYYINDFSFINLILHVTIMVNRIHNGNHIADSDDHTTDLIIKKHPIITELCTALEDIFQVTFTSSEMFEVYILFKTNANFHIKEQGDDLSKVVPQDILTITKDLIQSIDQHYFVDLSSESFMTPFALHLKNLKQRLLNHTVIKNPMLESIKISCPTIYDISTFMAYQLMQIFGYEISEDEIAFLALHVGTEIERKKSIEYKVSCIILCPEYLNVSSMLYNKILMDFGEQVEIKKVISFENELENEIFDLLITTIPVVSKGNYLSVLLSPFNMNYEKNKIMDAIIKIENKKKGNIIADNISLYFNPELFYIMNDRTARKEEIIELLADQMISLGYVASDFKEEVWKRENASSTAFMNIAIPHPMKMSAYKTSIAVAICPKGVKWTDSRNVNVIFMIAFNKLDNKHFHELYESLISLVNEQDVISEIKKCKDFDDFKNIIIHNYIRYN</sequence>
<comment type="caution">
    <text evidence="7">The sequence shown here is derived from an EMBL/GenBank/DDBJ whole genome shotgun (WGS) entry which is preliminary data.</text>
</comment>
<organism evidence="7 8">
    <name type="scientific">Amedibacillus hominis</name>
    <dbReference type="NCBI Taxonomy" id="2897776"/>
    <lineage>
        <taxon>Bacteria</taxon>
        <taxon>Bacillati</taxon>
        <taxon>Bacillota</taxon>
        <taxon>Erysipelotrichia</taxon>
        <taxon>Erysipelotrichales</taxon>
        <taxon>Erysipelotrichaceae</taxon>
        <taxon>Amedibacillus</taxon>
    </lineage>
</organism>
<keyword evidence="3" id="KW-0010">Activator</keyword>
<dbReference type="Gene3D" id="1.10.1790.10">
    <property type="entry name" value="PRD domain"/>
    <property type="match status" value="2"/>
</dbReference>
<dbReference type="Pfam" id="PF08280">
    <property type="entry name" value="HTH_Mga"/>
    <property type="match status" value="1"/>
</dbReference>
<dbReference type="Gene3D" id="3.40.930.10">
    <property type="entry name" value="Mannitol-specific EII, Chain A"/>
    <property type="match status" value="1"/>
</dbReference>
<dbReference type="RefSeq" id="WP_233511519.1">
    <property type="nucleotide sequence ID" value="NZ_JAKVPQ010000007.1"/>
</dbReference>
<protein>
    <submittedName>
        <fullName evidence="7">PTS sugar transporter subunit IIA</fullName>
    </submittedName>
</protein>
<dbReference type="EMBL" id="JAKVPQ010000007">
    <property type="protein sequence ID" value="MCH4285549.1"/>
    <property type="molecule type" value="Genomic_DNA"/>
</dbReference>
<evidence type="ECO:0000256" key="4">
    <source>
        <dbReference type="ARBA" id="ARBA00023163"/>
    </source>
</evidence>
<dbReference type="Pfam" id="PF00874">
    <property type="entry name" value="PRD"/>
    <property type="match status" value="2"/>
</dbReference>